<evidence type="ECO:0000313" key="5">
    <source>
        <dbReference type="Proteomes" id="UP000291301"/>
    </source>
</evidence>
<evidence type="ECO:0000256" key="1">
    <source>
        <dbReference type="ARBA" id="ARBA00022801"/>
    </source>
</evidence>
<feature type="transmembrane region" description="Helical" evidence="2">
    <location>
        <begin position="36"/>
        <end position="55"/>
    </location>
</feature>
<dbReference type="InterPro" id="IPR021109">
    <property type="entry name" value="Peptidase_aspartic_dom_sf"/>
</dbReference>
<keyword evidence="2" id="KW-0472">Membrane</keyword>
<protein>
    <submittedName>
        <fullName evidence="4">TIGR02281 family clan AA aspartic protease</fullName>
        <ecNumber evidence="4">3.4.23.-</ecNumber>
    </submittedName>
</protein>
<dbReference type="NCBIfam" id="TIGR02281">
    <property type="entry name" value="clan_AA_DTGA"/>
    <property type="match status" value="1"/>
</dbReference>
<feature type="domain" description="Peptidase A2" evidence="3">
    <location>
        <begin position="135"/>
        <end position="215"/>
    </location>
</feature>
<dbReference type="CDD" id="cd05483">
    <property type="entry name" value="retropepsin_like_bacteria"/>
    <property type="match status" value="1"/>
</dbReference>
<reference evidence="4 5" key="1">
    <citation type="journal article" date="2015" name="Antonie Van Leeuwenhoek">
        <title>Oricola cellulosilytica gen. nov., sp. nov., a cellulose-degrading bacterium of the family Phyllobacteriaceae isolated from surface seashore water, and emended descriptions of Mesorhizobium loti and Phyllobacterium myrsinacearum.</title>
        <authorList>
            <person name="Hameed A."/>
            <person name="Shahina M."/>
            <person name="Lai W.A."/>
            <person name="Lin S.Y."/>
            <person name="Young L.S."/>
            <person name="Liu Y.C."/>
            <person name="Hsu Y.H."/>
            <person name="Young C.C."/>
        </authorList>
    </citation>
    <scope>NUCLEOTIDE SEQUENCE [LARGE SCALE GENOMIC DNA]</scope>
    <source>
        <strain evidence="4 5">KCTC 52183</strain>
    </source>
</reference>
<keyword evidence="1 4" id="KW-0378">Hydrolase</keyword>
<keyword evidence="4" id="KW-0645">Protease</keyword>
<dbReference type="InterPro" id="IPR011969">
    <property type="entry name" value="Clan_AA_Asp_peptidase_C"/>
</dbReference>
<dbReference type="GO" id="GO:0004190">
    <property type="term" value="F:aspartic-type endopeptidase activity"/>
    <property type="evidence" value="ECO:0007669"/>
    <property type="project" value="InterPro"/>
</dbReference>
<feature type="transmembrane region" description="Helical" evidence="2">
    <location>
        <begin position="67"/>
        <end position="83"/>
    </location>
</feature>
<dbReference type="AlphaFoldDB" id="A0A4R0P4L8"/>
<keyword evidence="2" id="KW-0812">Transmembrane</keyword>
<keyword evidence="2" id="KW-1133">Transmembrane helix</keyword>
<feature type="transmembrane region" description="Helical" evidence="2">
    <location>
        <begin position="6"/>
        <end position="24"/>
    </location>
</feature>
<dbReference type="PROSITE" id="PS50175">
    <property type="entry name" value="ASP_PROT_RETROV"/>
    <property type="match status" value="1"/>
</dbReference>
<organism evidence="4 5">
    <name type="scientific">Oricola cellulosilytica</name>
    <dbReference type="NCBI Taxonomy" id="1429082"/>
    <lineage>
        <taxon>Bacteria</taxon>
        <taxon>Pseudomonadati</taxon>
        <taxon>Pseudomonadota</taxon>
        <taxon>Alphaproteobacteria</taxon>
        <taxon>Hyphomicrobiales</taxon>
        <taxon>Ahrensiaceae</taxon>
        <taxon>Oricola</taxon>
    </lineage>
</organism>
<dbReference type="SUPFAM" id="SSF50630">
    <property type="entry name" value="Acid proteases"/>
    <property type="match status" value="1"/>
</dbReference>
<dbReference type="InterPro" id="IPR001969">
    <property type="entry name" value="Aspartic_peptidase_AS"/>
</dbReference>
<dbReference type="InterPro" id="IPR001995">
    <property type="entry name" value="Peptidase_A2_cat"/>
</dbReference>
<name>A0A4R0P4L8_9HYPH</name>
<dbReference type="RefSeq" id="WP_131570803.1">
    <property type="nucleotide sequence ID" value="NZ_JAINFK010000007.1"/>
</dbReference>
<dbReference type="Pfam" id="PF13975">
    <property type="entry name" value="gag-asp_proteas"/>
    <property type="match status" value="1"/>
</dbReference>
<evidence type="ECO:0000259" key="3">
    <source>
        <dbReference type="PROSITE" id="PS50175"/>
    </source>
</evidence>
<dbReference type="EMBL" id="SJST01000008">
    <property type="protein sequence ID" value="TCD11833.1"/>
    <property type="molecule type" value="Genomic_DNA"/>
</dbReference>
<dbReference type="GO" id="GO:0006508">
    <property type="term" value="P:proteolysis"/>
    <property type="evidence" value="ECO:0007669"/>
    <property type="project" value="UniProtKB-KW"/>
</dbReference>
<dbReference type="OrthoDB" id="7595324at2"/>
<dbReference type="EC" id="3.4.23.-" evidence="4"/>
<gene>
    <name evidence="4" type="ORF">E0D97_15975</name>
</gene>
<dbReference type="Gene3D" id="2.40.70.10">
    <property type="entry name" value="Acid Proteases"/>
    <property type="match status" value="1"/>
</dbReference>
<proteinExistence type="predicted"/>
<evidence type="ECO:0000256" key="2">
    <source>
        <dbReference type="SAM" id="Phobius"/>
    </source>
</evidence>
<keyword evidence="5" id="KW-1185">Reference proteome</keyword>
<dbReference type="InterPro" id="IPR034122">
    <property type="entry name" value="Retropepsin-like_bacterial"/>
</dbReference>
<evidence type="ECO:0000313" key="4">
    <source>
        <dbReference type="EMBL" id="TCD11833.1"/>
    </source>
</evidence>
<dbReference type="Proteomes" id="UP000291301">
    <property type="component" value="Unassembled WGS sequence"/>
</dbReference>
<sequence>MNGLALIVFGILGAGLLILLFDGNTGMIGPITDEQFASTIYLGLLGIVLAAGLFASGQRFGTLARQAGVWLVLLIVFVTGYEYRFELQESASRVTAGLLPGQPLSSQSAEGELSVILNRRGRHFETVGRVNGSRQSFIVDTGASTVVLTQDNARLAGFDPAELDFNIPVATANGMAMAARLNGVDIAIGDIERRNMVVLVVGDNALETNLLGMNFLDTLSSFEVSRERMTLRN</sequence>
<dbReference type="PROSITE" id="PS00141">
    <property type="entry name" value="ASP_PROTEASE"/>
    <property type="match status" value="1"/>
</dbReference>
<accession>A0A4R0P4L8</accession>
<comment type="caution">
    <text evidence="4">The sequence shown here is derived from an EMBL/GenBank/DDBJ whole genome shotgun (WGS) entry which is preliminary data.</text>
</comment>